<name>A0AAE0S887_9BIVA</name>
<protein>
    <submittedName>
        <fullName evidence="1">Uncharacterized protein</fullName>
    </submittedName>
</protein>
<dbReference type="EMBL" id="JAEAOA010000468">
    <property type="protein sequence ID" value="KAK3587126.1"/>
    <property type="molecule type" value="Genomic_DNA"/>
</dbReference>
<accession>A0AAE0S887</accession>
<proteinExistence type="predicted"/>
<dbReference type="Proteomes" id="UP001195483">
    <property type="component" value="Unassembled WGS sequence"/>
</dbReference>
<dbReference type="AlphaFoldDB" id="A0AAE0S887"/>
<evidence type="ECO:0000313" key="2">
    <source>
        <dbReference type="Proteomes" id="UP001195483"/>
    </source>
</evidence>
<reference evidence="1" key="1">
    <citation type="journal article" date="2021" name="Genome Biol. Evol.">
        <title>A High-Quality Reference Genome for a Parasitic Bivalve with Doubly Uniparental Inheritance (Bivalvia: Unionida).</title>
        <authorList>
            <person name="Smith C.H."/>
        </authorList>
    </citation>
    <scope>NUCLEOTIDE SEQUENCE</scope>
    <source>
        <strain evidence="1">CHS0354</strain>
    </source>
</reference>
<gene>
    <name evidence="1" type="ORF">CHS0354_006769</name>
</gene>
<comment type="caution">
    <text evidence="1">The sequence shown here is derived from an EMBL/GenBank/DDBJ whole genome shotgun (WGS) entry which is preliminary data.</text>
</comment>
<organism evidence="1 2">
    <name type="scientific">Potamilus streckersoni</name>
    <dbReference type="NCBI Taxonomy" id="2493646"/>
    <lineage>
        <taxon>Eukaryota</taxon>
        <taxon>Metazoa</taxon>
        <taxon>Spiralia</taxon>
        <taxon>Lophotrochozoa</taxon>
        <taxon>Mollusca</taxon>
        <taxon>Bivalvia</taxon>
        <taxon>Autobranchia</taxon>
        <taxon>Heteroconchia</taxon>
        <taxon>Palaeoheterodonta</taxon>
        <taxon>Unionida</taxon>
        <taxon>Unionoidea</taxon>
        <taxon>Unionidae</taxon>
        <taxon>Ambleminae</taxon>
        <taxon>Lampsilini</taxon>
        <taxon>Potamilus</taxon>
    </lineage>
</organism>
<evidence type="ECO:0000313" key="1">
    <source>
        <dbReference type="EMBL" id="KAK3587126.1"/>
    </source>
</evidence>
<keyword evidence="2" id="KW-1185">Reference proteome</keyword>
<reference evidence="1" key="3">
    <citation type="submission" date="2023-05" db="EMBL/GenBank/DDBJ databases">
        <authorList>
            <person name="Smith C.H."/>
        </authorList>
    </citation>
    <scope>NUCLEOTIDE SEQUENCE</scope>
    <source>
        <strain evidence="1">CHS0354</strain>
        <tissue evidence="1">Mantle</tissue>
    </source>
</reference>
<reference evidence="1" key="2">
    <citation type="journal article" date="2021" name="Genome Biol. Evol.">
        <title>Developing a high-quality reference genome for a parasitic bivalve with doubly uniparental inheritance (Bivalvia: Unionida).</title>
        <authorList>
            <person name="Smith C.H."/>
        </authorList>
    </citation>
    <scope>NUCLEOTIDE SEQUENCE</scope>
    <source>
        <strain evidence="1">CHS0354</strain>
        <tissue evidence="1">Mantle</tissue>
    </source>
</reference>
<sequence>MERKCIHMDPHTESKKIVLVHRGRRLTTRPAVVEYNGTFPGLASPHATPGNSKDLVSIFTDPTLCNDRNKGQTDKPQIIYEKLKKKYDEVARPTEMQKIHDKIYDKTKGHTTVHRKTVADRIQKLENVITRSHQFVKFLIGLMEKRHAFYCMTIAVN</sequence>